<evidence type="ECO:0000313" key="3">
    <source>
        <dbReference type="Proteomes" id="UP000196331"/>
    </source>
</evidence>
<dbReference type="Proteomes" id="UP000196331">
    <property type="component" value="Unassembled WGS sequence"/>
</dbReference>
<comment type="caution">
    <text evidence="2">The sequence shown here is derived from an EMBL/GenBank/DDBJ whole genome shotgun (WGS) entry which is preliminary data.</text>
</comment>
<feature type="region of interest" description="Disordered" evidence="1">
    <location>
        <begin position="1"/>
        <end position="37"/>
    </location>
</feature>
<reference evidence="2 3" key="1">
    <citation type="submission" date="2017-02" db="EMBL/GenBank/DDBJ databases">
        <authorList>
            <person name="Dridi B."/>
        </authorList>
    </citation>
    <scope>NUCLEOTIDE SEQUENCE [LARGE SCALE GENOMIC DNA]</scope>
    <source>
        <strain evidence="2 3">JB380</strain>
    </source>
</reference>
<feature type="compositionally biased region" description="Basic and acidic residues" evidence="1">
    <location>
        <begin position="9"/>
        <end position="26"/>
    </location>
</feature>
<name>A0A1R4HTT3_9GAMM</name>
<evidence type="ECO:0000256" key="1">
    <source>
        <dbReference type="SAM" id="MobiDB-lite"/>
    </source>
</evidence>
<organism evidence="2 3">
    <name type="scientific">Halomonas citrativorans</name>
    <dbReference type="NCBI Taxonomy" id="2742612"/>
    <lineage>
        <taxon>Bacteria</taxon>
        <taxon>Pseudomonadati</taxon>
        <taxon>Pseudomonadota</taxon>
        <taxon>Gammaproteobacteria</taxon>
        <taxon>Oceanospirillales</taxon>
        <taxon>Halomonadaceae</taxon>
        <taxon>Halomonas</taxon>
    </lineage>
</organism>
<protein>
    <submittedName>
        <fullName evidence="2">Uncharacterized protein</fullName>
    </submittedName>
</protein>
<dbReference type="EMBL" id="FUKM01000017">
    <property type="protein sequence ID" value="SJN10960.1"/>
    <property type="molecule type" value="Genomic_DNA"/>
</dbReference>
<accession>A0A1R4HTT3</accession>
<dbReference type="AlphaFoldDB" id="A0A1R4HTT3"/>
<evidence type="ECO:0000313" key="2">
    <source>
        <dbReference type="EMBL" id="SJN10960.1"/>
    </source>
</evidence>
<proteinExistence type="predicted"/>
<sequence length="37" mass="4045">MAVQAGPQRRGECSEAPTERHLKFHNENAVNVPILGS</sequence>
<gene>
    <name evidence="2" type="ORF">CZ787_04820</name>
</gene>